<evidence type="ECO:0000256" key="1">
    <source>
        <dbReference type="ARBA" id="ARBA00004651"/>
    </source>
</evidence>
<proteinExistence type="predicted"/>
<dbReference type="GO" id="GO:0009252">
    <property type="term" value="P:peptidoglycan biosynthetic process"/>
    <property type="evidence" value="ECO:0007669"/>
    <property type="project" value="UniProtKB-KW"/>
</dbReference>
<reference evidence="9 10" key="1">
    <citation type="submission" date="2019-04" db="EMBL/GenBank/DDBJ databases">
        <title>Saccharibacteria TM7 genomes.</title>
        <authorList>
            <person name="Bor B."/>
            <person name="He X."/>
            <person name="Chen T."/>
            <person name="Dewhirst F.E."/>
        </authorList>
    </citation>
    <scope>NUCLEOTIDE SEQUENCE [LARGE SCALE GENOMIC DNA]</scope>
    <source>
        <strain evidence="9 10">BB001</strain>
    </source>
</reference>
<feature type="transmembrane region" description="Helical" evidence="8">
    <location>
        <begin position="364"/>
        <end position="384"/>
    </location>
</feature>
<feature type="transmembrane region" description="Helical" evidence="8">
    <location>
        <begin position="210"/>
        <end position="233"/>
    </location>
</feature>
<comment type="subcellular location">
    <subcellularLocation>
        <location evidence="1">Cell membrane</location>
        <topology evidence="1">Multi-pass membrane protein</topology>
    </subcellularLocation>
</comment>
<evidence type="ECO:0000256" key="2">
    <source>
        <dbReference type="ARBA" id="ARBA00022475"/>
    </source>
</evidence>
<feature type="transmembrane region" description="Helical" evidence="8">
    <location>
        <begin position="396"/>
        <end position="419"/>
    </location>
</feature>
<keyword evidence="5" id="KW-0573">Peptidoglycan synthesis</keyword>
<evidence type="ECO:0000256" key="6">
    <source>
        <dbReference type="ARBA" id="ARBA00022989"/>
    </source>
</evidence>
<sequence>MNQRLTVKLAASLLAGSMLLSSLLGFWRDRLLNAAYMPNKEAGLAGYVVGLDAYTAAFMVPDFMFAILVSGALSVTFIPVFNERWTKGNKQSAWQISSSMINFMALTTLAASVLIIIFADPLMRYFIAPGMSESGHALAVSMMRVIAVNPFIFAIAAVIASIQQAVGRFTFYALAPMIYNIGIIIGTVWFTNGINIFGWQIFEGGIMGVALGVVLGSVMQLIVSAVGLVGLGFDYEFKLHWRNRGFRKVLSLLPARSVDQGMDYAVSLVEVNLASRLGDGVIRAYQQALTLHMMPINLIGVAVSNAAFPQLTEHLGNNRQDLFQKDLRQLLRVIIWMALPVSVITFFTRGYVVHFIRNTGDPMMAGILGCLVVAILFRTIYHMAARAFYAQQDTKTPLNISFAAIGLNVVLAIVLSMVLKMGAYGLAWAQSTVAVIEVVILFVVLEKRIPHLFDTSFVVAILRMIMASTVAGIVCYLMLQVLPFRESDSSFFSAFPKFMIIAGVSFLAYGLMSRMLKLPEVEPIIKQVNKFLFVRLDGKRR</sequence>
<dbReference type="GO" id="GO:0008360">
    <property type="term" value="P:regulation of cell shape"/>
    <property type="evidence" value="ECO:0007669"/>
    <property type="project" value="UniProtKB-KW"/>
</dbReference>
<dbReference type="PANTHER" id="PTHR47019:SF1">
    <property type="entry name" value="LIPID II FLIPPASE MURJ"/>
    <property type="match status" value="1"/>
</dbReference>
<dbReference type="GO" id="GO:0015648">
    <property type="term" value="F:lipid-linked peptidoglycan transporter activity"/>
    <property type="evidence" value="ECO:0007669"/>
    <property type="project" value="TreeGrafter"/>
</dbReference>
<keyword evidence="10" id="KW-1185">Reference proteome</keyword>
<dbReference type="InterPro" id="IPR004268">
    <property type="entry name" value="MurJ"/>
</dbReference>
<feature type="transmembrane region" description="Helical" evidence="8">
    <location>
        <begin position="169"/>
        <end position="190"/>
    </location>
</feature>
<keyword evidence="7 8" id="KW-0472">Membrane</keyword>
<feature type="transmembrane region" description="Helical" evidence="8">
    <location>
        <begin position="101"/>
        <end position="119"/>
    </location>
</feature>
<feature type="transmembrane region" description="Helical" evidence="8">
    <location>
        <begin position="333"/>
        <end position="352"/>
    </location>
</feature>
<feature type="transmembrane region" description="Helical" evidence="8">
    <location>
        <begin position="63"/>
        <end position="81"/>
    </location>
</feature>
<evidence type="ECO:0000256" key="8">
    <source>
        <dbReference type="SAM" id="Phobius"/>
    </source>
</evidence>
<feature type="transmembrane region" description="Helical" evidence="8">
    <location>
        <begin position="491"/>
        <end position="511"/>
    </location>
</feature>
<keyword evidence="3 8" id="KW-0812">Transmembrane</keyword>
<feature type="transmembrane region" description="Helical" evidence="8">
    <location>
        <begin position="139"/>
        <end position="162"/>
    </location>
</feature>
<dbReference type="PANTHER" id="PTHR47019">
    <property type="entry name" value="LIPID II FLIPPASE MURJ"/>
    <property type="match status" value="1"/>
</dbReference>
<feature type="transmembrane region" description="Helical" evidence="8">
    <location>
        <begin position="457"/>
        <end position="479"/>
    </location>
</feature>
<evidence type="ECO:0000256" key="5">
    <source>
        <dbReference type="ARBA" id="ARBA00022984"/>
    </source>
</evidence>
<dbReference type="GO" id="GO:0005886">
    <property type="term" value="C:plasma membrane"/>
    <property type="evidence" value="ECO:0007669"/>
    <property type="project" value="UniProtKB-SubCell"/>
</dbReference>
<dbReference type="EMBL" id="CP040004">
    <property type="protein sequence ID" value="QCT42612.1"/>
    <property type="molecule type" value="Genomic_DNA"/>
</dbReference>
<dbReference type="PRINTS" id="PR01806">
    <property type="entry name" value="VIRFACTRMVIN"/>
</dbReference>
<evidence type="ECO:0000256" key="7">
    <source>
        <dbReference type="ARBA" id="ARBA00023136"/>
    </source>
</evidence>
<evidence type="ECO:0000256" key="4">
    <source>
        <dbReference type="ARBA" id="ARBA00022960"/>
    </source>
</evidence>
<accession>A0A4P9A462</accession>
<dbReference type="Pfam" id="PF03023">
    <property type="entry name" value="MurJ"/>
    <property type="match status" value="1"/>
</dbReference>
<keyword evidence="6 8" id="KW-1133">Transmembrane helix</keyword>
<evidence type="ECO:0000313" key="10">
    <source>
        <dbReference type="Proteomes" id="UP000310639"/>
    </source>
</evidence>
<name>A0A4P9A462_9BACT</name>
<protein>
    <submittedName>
        <fullName evidence="9">Virulence factor MviN</fullName>
    </submittedName>
</protein>
<keyword evidence="4" id="KW-0133">Cell shape</keyword>
<evidence type="ECO:0000313" key="9">
    <source>
        <dbReference type="EMBL" id="QCT42612.1"/>
    </source>
</evidence>
<keyword evidence="2" id="KW-1003">Cell membrane</keyword>
<gene>
    <name evidence="9" type="ORF">FBF37_03405</name>
</gene>
<evidence type="ECO:0000256" key="3">
    <source>
        <dbReference type="ARBA" id="ARBA00022692"/>
    </source>
</evidence>
<dbReference type="Proteomes" id="UP000310639">
    <property type="component" value="Chromosome"/>
</dbReference>
<dbReference type="AlphaFoldDB" id="A0A4P9A462"/>
<dbReference type="OrthoDB" id="9804143at2"/>
<feature type="transmembrane region" description="Helical" evidence="8">
    <location>
        <begin position="425"/>
        <end position="445"/>
    </location>
</feature>
<dbReference type="GO" id="GO:0034204">
    <property type="term" value="P:lipid translocation"/>
    <property type="evidence" value="ECO:0007669"/>
    <property type="project" value="TreeGrafter"/>
</dbReference>
<dbReference type="InterPro" id="IPR051050">
    <property type="entry name" value="Lipid_II_flippase_MurJ/MviN"/>
</dbReference>
<organism evidence="9 10">
    <name type="scientific">Candidatus Nanosynbacter featherlites</name>
    <dbReference type="NCBI Taxonomy" id="2572088"/>
    <lineage>
        <taxon>Bacteria</taxon>
        <taxon>Candidatus Saccharimonadota</taxon>
        <taxon>Candidatus Saccharimonadia</taxon>
        <taxon>Candidatus Nanosynbacterales</taxon>
        <taxon>Candidatus Nanosynbacteraceae</taxon>
        <taxon>Candidatus Nanosynbacter</taxon>
    </lineage>
</organism>
<dbReference type="KEGG" id="nft:FBF37_03405"/>